<reference evidence="1" key="1">
    <citation type="submission" date="2022-04" db="EMBL/GenBank/DDBJ databases">
        <title>Genome of the entomopathogenic fungus Entomophthora muscae.</title>
        <authorList>
            <person name="Elya C."/>
            <person name="Lovett B.R."/>
            <person name="Lee E."/>
            <person name="Macias A.M."/>
            <person name="Hajek A.E."/>
            <person name="De Bivort B.L."/>
            <person name="Kasson M.T."/>
            <person name="De Fine Licht H.H."/>
            <person name="Stajich J.E."/>
        </authorList>
    </citation>
    <scope>NUCLEOTIDE SEQUENCE</scope>
    <source>
        <strain evidence="1">Berkeley</strain>
    </source>
</reference>
<keyword evidence="2" id="KW-1185">Reference proteome</keyword>
<dbReference type="Proteomes" id="UP001165960">
    <property type="component" value="Unassembled WGS sequence"/>
</dbReference>
<sequence>MIWVKALLWIGLIAGASVEWGWIEQPIDHYLQAGKFKQRFLKMGNGSADAVLVVGGEETLTSNHLYKSLVRNISSSFEVVAYALEHRYYGASYPTANLSTHNLRHLSSRQALLDIGSFMRQKAKRWVVIGGSYGGTLAVLAKAHYPDLVIGAVASSSPIHMKLNFFEYDLHVQKALRQKGGQACLDFHHRVTEDIDREISNGKLKKLKAQFNCKGLDKGSFLDALTFVANIVQYAHSGHIAKYCHGLNPKATPEQRIAEFSRRFKAHLGTQTCQKTYNLSFLTDESLGGNTRQWYYQCCTEFGFWQTAPEPPTPTIRSILIDVNFYSKYFCQRIFGKDLPKRNHPKILSLENILMTNGELDPWATISTSNITIVGASHSIDLDLLDPLDPPAVKKVKLQIIKTIEKFFFNQTTKTTLNFDPNHQKPT</sequence>
<evidence type="ECO:0000313" key="1">
    <source>
        <dbReference type="EMBL" id="KAJ9068329.1"/>
    </source>
</evidence>
<name>A0ACC2T111_9FUNG</name>
<comment type="caution">
    <text evidence="1">The sequence shown here is derived from an EMBL/GenBank/DDBJ whole genome shotgun (WGS) entry which is preliminary data.</text>
</comment>
<gene>
    <name evidence="1" type="ORF">DSO57_1029871</name>
</gene>
<dbReference type="EMBL" id="QTSX02003751">
    <property type="protein sequence ID" value="KAJ9068329.1"/>
    <property type="molecule type" value="Genomic_DNA"/>
</dbReference>
<organism evidence="1 2">
    <name type="scientific">Entomophthora muscae</name>
    <dbReference type="NCBI Taxonomy" id="34485"/>
    <lineage>
        <taxon>Eukaryota</taxon>
        <taxon>Fungi</taxon>
        <taxon>Fungi incertae sedis</taxon>
        <taxon>Zoopagomycota</taxon>
        <taxon>Entomophthoromycotina</taxon>
        <taxon>Entomophthoromycetes</taxon>
        <taxon>Entomophthorales</taxon>
        <taxon>Entomophthoraceae</taxon>
        <taxon>Entomophthora</taxon>
    </lineage>
</organism>
<evidence type="ECO:0000313" key="2">
    <source>
        <dbReference type="Proteomes" id="UP001165960"/>
    </source>
</evidence>
<proteinExistence type="predicted"/>
<accession>A0ACC2T111</accession>
<protein>
    <submittedName>
        <fullName evidence="1">Uncharacterized protein</fullName>
    </submittedName>
</protein>